<evidence type="ECO:0000256" key="1">
    <source>
        <dbReference type="SAM" id="Phobius"/>
    </source>
</evidence>
<comment type="caution">
    <text evidence="3">The sequence shown here is derived from an EMBL/GenBank/DDBJ whole genome shotgun (WGS) entry which is preliminary data.</text>
</comment>
<dbReference type="Gene3D" id="3.40.50.1820">
    <property type="entry name" value="alpha/beta hydrolase"/>
    <property type="match status" value="1"/>
</dbReference>
<organism evidence="3 4">
    <name type="scientific">Paenibacillus antibioticophila</name>
    <dbReference type="NCBI Taxonomy" id="1274374"/>
    <lineage>
        <taxon>Bacteria</taxon>
        <taxon>Bacillati</taxon>
        <taxon>Bacillota</taxon>
        <taxon>Bacilli</taxon>
        <taxon>Bacillales</taxon>
        <taxon>Paenibacillaceae</taxon>
        <taxon>Paenibacillus</taxon>
    </lineage>
</organism>
<dbReference type="InterPro" id="IPR022742">
    <property type="entry name" value="Hydrolase_4"/>
</dbReference>
<feature type="transmembrane region" description="Helical" evidence="1">
    <location>
        <begin position="6"/>
        <end position="27"/>
    </location>
</feature>
<dbReference type="PANTHER" id="PTHR43358:SF4">
    <property type="entry name" value="ALPHA_BETA HYDROLASE FOLD-1 DOMAIN-CONTAINING PROTEIN"/>
    <property type="match status" value="1"/>
</dbReference>
<keyword evidence="1" id="KW-0472">Membrane</keyword>
<evidence type="ECO:0000313" key="4">
    <source>
        <dbReference type="Proteomes" id="UP000681162"/>
    </source>
</evidence>
<gene>
    <name evidence="3" type="ORF">J41TS12_48500</name>
</gene>
<dbReference type="AlphaFoldDB" id="A0A919XXR2"/>
<dbReference type="InterPro" id="IPR029058">
    <property type="entry name" value="AB_hydrolase_fold"/>
</dbReference>
<reference evidence="3 4" key="1">
    <citation type="submission" date="2021-03" db="EMBL/GenBank/DDBJ databases">
        <title>Antimicrobial resistance genes in bacteria isolated from Japanese honey, and their potential for conferring macrolide and lincosamide resistance in the American foulbrood pathogen Paenibacillus larvae.</title>
        <authorList>
            <person name="Okamoto M."/>
            <person name="Kumagai M."/>
            <person name="Kanamori H."/>
            <person name="Takamatsu D."/>
        </authorList>
    </citation>
    <scope>NUCLEOTIDE SEQUENCE [LARGE SCALE GENOMIC DNA]</scope>
    <source>
        <strain evidence="3 4">J41TS12</strain>
    </source>
</reference>
<name>A0A919XXR2_9BACL</name>
<dbReference type="RefSeq" id="WP_212943855.1">
    <property type="nucleotide sequence ID" value="NZ_BORR01000030.1"/>
</dbReference>
<dbReference type="EMBL" id="BORR01000030">
    <property type="protein sequence ID" value="GIO39989.1"/>
    <property type="molecule type" value="Genomic_DNA"/>
</dbReference>
<evidence type="ECO:0000259" key="2">
    <source>
        <dbReference type="Pfam" id="PF12146"/>
    </source>
</evidence>
<sequence length="312" mass="34513">MSIWLWLGMIIVVVLLAGCIGVGNYFYNLALNPAKDKSFVFKAPHNAIDTQAGRNDSHHQWFEQAEVTDQYIESSDGLKLHAYKILQPITTNRWAILAHGYTSEAAAMKSPAMQLYNAGFHILMPDARGHGSSEGRYIGMGWPDRLDLLRWIDSILLDYPQAEIVLYGVSMGGATVMMVSGESLPPQVKVIVEDCGYTSAKEEFSYQLKALFHLPSFPLIPLASLIARIRAGYTLGQANALAQVAKAKLPMMFIHGDCDTFVPSKMVHKVYEAAKTEKEIYIVPGAGHAGAASVAGEEYWRKVTSFIHKYVK</sequence>
<keyword evidence="1" id="KW-0812">Transmembrane</keyword>
<dbReference type="Pfam" id="PF12146">
    <property type="entry name" value="Hydrolase_4"/>
    <property type="match status" value="2"/>
</dbReference>
<protein>
    <submittedName>
        <fullName evidence="3">Alpha/beta hydrolase</fullName>
    </submittedName>
</protein>
<dbReference type="InterPro" id="IPR052920">
    <property type="entry name" value="DNA-binding_regulatory"/>
</dbReference>
<keyword evidence="1" id="KW-1133">Transmembrane helix</keyword>
<feature type="domain" description="Serine aminopeptidase S33" evidence="2">
    <location>
        <begin position="96"/>
        <end position="188"/>
    </location>
</feature>
<dbReference type="SUPFAM" id="SSF53474">
    <property type="entry name" value="alpha/beta-Hydrolases"/>
    <property type="match status" value="1"/>
</dbReference>
<dbReference type="Proteomes" id="UP000681162">
    <property type="component" value="Unassembled WGS sequence"/>
</dbReference>
<keyword evidence="3" id="KW-0378">Hydrolase</keyword>
<feature type="domain" description="Serine aminopeptidase S33" evidence="2">
    <location>
        <begin position="218"/>
        <end position="289"/>
    </location>
</feature>
<accession>A0A919XXR2</accession>
<evidence type="ECO:0000313" key="3">
    <source>
        <dbReference type="EMBL" id="GIO39989.1"/>
    </source>
</evidence>
<keyword evidence="4" id="KW-1185">Reference proteome</keyword>
<proteinExistence type="predicted"/>
<dbReference type="GO" id="GO:0016787">
    <property type="term" value="F:hydrolase activity"/>
    <property type="evidence" value="ECO:0007669"/>
    <property type="project" value="UniProtKB-KW"/>
</dbReference>
<dbReference type="PANTHER" id="PTHR43358">
    <property type="entry name" value="ALPHA/BETA-HYDROLASE"/>
    <property type="match status" value="1"/>
</dbReference>